<keyword evidence="2" id="KW-1185">Reference proteome</keyword>
<protein>
    <submittedName>
        <fullName evidence="1">Uncharacterized protein</fullName>
    </submittedName>
</protein>
<proteinExistence type="predicted"/>
<evidence type="ECO:0000313" key="1">
    <source>
        <dbReference type="EMBL" id="KZL83147.1"/>
    </source>
</evidence>
<name>A0A167CXH8_COLIC</name>
<sequence>MLLTQLLKDRYGAVADESGVVDAERRLLYITNLDRWTILALIGSAPESLARLLGNFMLKYFGSRSSVGVSFSTDGPETFSLEFSFPLRVWRSTKNLVKDARTRNSDGEPLRSSRDMSKIRKLAGIQQDLDMVSGIYGGHISCIVTGYDQWRWTGILVLDTWFEQFFDNPTPDAVARYQNDLDDGMLWDPLSRGRDEAAKTSWFPRSFFIRIMEVRLTQVKHEWEGTIEELEKITKGLTEGPETFALEFSFPYWVWRKTKALKQDMNRVKDSDKGPLRSSRDVTFLRDLANPEVSEQDAEVLYSSHLSCIVTGYDQFRWTGIVFCESWFEEEVFNEPTPDSIARYEYDLQDVQESHDVSWLPDPLCRGKDDNAAKSRSKWLPRSYFIRVLEIRLDQIFQEWTGVLDNMELRIKGVAKRQKDLLQSMRKAARGSQAAANWKNALEDFEDIDDGFAPTKEVLRDLLQDIQAVVRSGDLFMTTDVNYFLNIQGHPVDGPDCLSHLSQIRKTFNKLRQLYQKLGDLQTTCKQMMKDGVAAKKKASPGC</sequence>
<dbReference type="EMBL" id="LFIW01001209">
    <property type="protein sequence ID" value="KZL83147.1"/>
    <property type="molecule type" value="Genomic_DNA"/>
</dbReference>
<gene>
    <name evidence="1" type="ORF">CI238_06517</name>
</gene>
<dbReference type="Proteomes" id="UP000076584">
    <property type="component" value="Unassembled WGS sequence"/>
</dbReference>
<evidence type="ECO:0000313" key="2">
    <source>
        <dbReference type="Proteomes" id="UP000076584"/>
    </source>
</evidence>
<dbReference type="AlphaFoldDB" id="A0A167CXH8"/>
<dbReference type="STRING" id="1573173.A0A167CXH8"/>
<accession>A0A167CXH8</accession>
<reference evidence="1 2" key="1">
    <citation type="submission" date="2015-06" db="EMBL/GenBank/DDBJ databases">
        <title>Survival trade-offs in plant roots during colonization by closely related pathogenic and mutualistic fungi.</title>
        <authorList>
            <person name="Hacquard S."/>
            <person name="Kracher B."/>
            <person name="Hiruma K."/>
            <person name="Weinman A."/>
            <person name="Muench P."/>
            <person name="Garrido Oter R."/>
            <person name="Ver Loren van Themaat E."/>
            <person name="Dallerey J.-F."/>
            <person name="Damm U."/>
            <person name="Henrissat B."/>
            <person name="Lespinet O."/>
            <person name="Thon M."/>
            <person name="Kemen E."/>
            <person name="McHardy A.C."/>
            <person name="Schulze-Lefert P."/>
            <person name="O'Connell R.J."/>
        </authorList>
    </citation>
    <scope>NUCLEOTIDE SEQUENCE [LARGE SCALE GENOMIC DNA]</scope>
    <source>
        <strain evidence="1 2">MAFF 238704</strain>
    </source>
</reference>
<organism evidence="1 2">
    <name type="scientific">Colletotrichum incanum</name>
    <name type="common">Soybean anthracnose fungus</name>
    <dbReference type="NCBI Taxonomy" id="1573173"/>
    <lineage>
        <taxon>Eukaryota</taxon>
        <taxon>Fungi</taxon>
        <taxon>Dikarya</taxon>
        <taxon>Ascomycota</taxon>
        <taxon>Pezizomycotina</taxon>
        <taxon>Sordariomycetes</taxon>
        <taxon>Hypocreomycetidae</taxon>
        <taxon>Glomerellales</taxon>
        <taxon>Glomerellaceae</taxon>
        <taxon>Colletotrichum</taxon>
        <taxon>Colletotrichum spaethianum species complex</taxon>
    </lineage>
</organism>
<comment type="caution">
    <text evidence="1">The sequence shown here is derived from an EMBL/GenBank/DDBJ whole genome shotgun (WGS) entry which is preliminary data.</text>
</comment>